<dbReference type="VEuPathDB" id="FungiDB:ASPGLDRAFT_388003"/>
<dbReference type="GeneID" id="34461247"/>
<dbReference type="RefSeq" id="XP_022400023.1">
    <property type="nucleotide sequence ID" value="XM_022544986.1"/>
</dbReference>
<gene>
    <name evidence="2" type="ORF">ASPGLDRAFT_388003</name>
</gene>
<organism evidence="2 3">
    <name type="scientific">Aspergillus glaucus CBS 516.65</name>
    <dbReference type="NCBI Taxonomy" id="1160497"/>
    <lineage>
        <taxon>Eukaryota</taxon>
        <taxon>Fungi</taxon>
        <taxon>Dikarya</taxon>
        <taxon>Ascomycota</taxon>
        <taxon>Pezizomycotina</taxon>
        <taxon>Eurotiomycetes</taxon>
        <taxon>Eurotiomycetidae</taxon>
        <taxon>Eurotiales</taxon>
        <taxon>Aspergillaceae</taxon>
        <taxon>Aspergillus</taxon>
        <taxon>Aspergillus subgen. Aspergillus</taxon>
    </lineage>
</organism>
<evidence type="ECO:0000313" key="3">
    <source>
        <dbReference type="Proteomes" id="UP000184300"/>
    </source>
</evidence>
<name>A0A1L9VHI9_ASPGL</name>
<evidence type="ECO:0000313" key="2">
    <source>
        <dbReference type="EMBL" id="OJJ83325.1"/>
    </source>
</evidence>
<sequence>MELAVFFLLLFSSPHPRLGHHLTRFAPCHFVSIFSVSIFSGAMDLLTCHVTYNLQRPLKDILALSHTQGCYFSGENGVISTFKRNIYRTQDVFSNFSFLSILKKRSSHSTNSWNF</sequence>
<evidence type="ECO:0000256" key="1">
    <source>
        <dbReference type="SAM" id="SignalP"/>
    </source>
</evidence>
<proteinExistence type="predicted"/>
<protein>
    <recommendedName>
        <fullName evidence="4">Secreted protein</fullName>
    </recommendedName>
</protein>
<keyword evidence="3" id="KW-1185">Reference proteome</keyword>
<dbReference type="AlphaFoldDB" id="A0A1L9VHI9"/>
<evidence type="ECO:0008006" key="4">
    <source>
        <dbReference type="Google" id="ProtNLM"/>
    </source>
</evidence>
<feature type="chain" id="PRO_5013064119" description="Secreted protein" evidence="1">
    <location>
        <begin position="20"/>
        <end position="115"/>
    </location>
</feature>
<feature type="signal peptide" evidence="1">
    <location>
        <begin position="1"/>
        <end position="19"/>
    </location>
</feature>
<keyword evidence="1" id="KW-0732">Signal</keyword>
<reference evidence="3" key="1">
    <citation type="journal article" date="2017" name="Genome Biol.">
        <title>Comparative genomics reveals high biological diversity and specific adaptations in the industrially and medically important fungal genus Aspergillus.</title>
        <authorList>
            <person name="de Vries R.P."/>
            <person name="Riley R."/>
            <person name="Wiebenga A."/>
            <person name="Aguilar-Osorio G."/>
            <person name="Amillis S."/>
            <person name="Uchima C.A."/>
            <person name="Anderluh G."/>
            <person name="Asadollahi M."/>
            <person name="Askin M."/>
            <person name="Barry K."/>
            <person name="Battaglia E."/>
            <person name="Bayram O."/>
            <person name="Benocci T."/>
            <person name="Braus-Stromeyer S.A."/>
            <person name="Caldana C."/>
            <person name="Canovas D."/>
            <person name="Cerqueira G.C."/>
            <person name="Chen F."/>
            <person name="Chen W."/>
            <person name="Choi C."/>
            <person name="Clum A."/>
            <person name="Dos Santos R.A."/>
            <person name="Damasio A.R."/>
            <person name="Diallinas G."/>
            <person name="Emri T."/>
            <person name="Fekete E."/>
            <person name="Flipphi M."/>
            <person name="Freyberg S."/>
            <person name="Gallo A."/>
            <person name="Gournas C."/>
            <person name="Habgood R."/>
            <person name="Hainaut M."/>
            <person name="Harispe M.L."/>
            <person name="Henrissat B."/>
            <person name="Hilden K.S."/>
            <person name="Hope R."/>
            <person name="Hossain A."/>
            <person name="Karabika E."/>
            <person name="Karaffa L."/>
            <person name="Karanyi Z."/>
            <person name="Krasevec N."/>
            <person name="Kuo A."/>
            <person name="Kusch H."/>
            <person name="LaButti K."/>
            <person name="Lagendijk E.L."/>
            <person name="Lapidus A."/>
            <person name="Levasseur A."/>
            <person name="Lindquist E."/>
            <person name="Lipzen A."/>
            <person name="Logrieco A.F."/>
            <person name="MacCabe A."/>
            <person name="Maekelae M.R."/>
            <person name="Malavazi I."/>
            <person name="Melin P."/>
            <person name="Meyer V."/>
            <person name="Mielnichuk N."/>
            <person name="Miskei M."/>
            <person name="Molnar A.P."/>
            <person name="Mule G."/>
            <person name="Ngan C.Y."/>
            <person name="Orejas M."/>
            <person name="Orosz E."/>
            <person name="Ouedraogo J.P."/>
            <person name="Overkamp K.M."/>
            <person name="Park H.-S."/>
            <person name="Perrone G."/>
            <person name="Piumi F."/>
            <person name="Punt P.J."/>
            <person name="Ram A.F."/>
            <person name="Ramon A."/>
            <person name="Rauscher S."/>
            <person name="Record E."/>
            <person name="Riano-Pachon D.M."/>
            <person name="Robert V."/>
            <person name="Roehrig J."/>
            <person name="Ruller R."/>
            <person name="Salamov A."/>
            <person name="Salih N.S."/>
            <person name="Samson R.A."/>
            <person name="Sandor E."/>
            <person name="Sanguinetti M."/>
            <person name="Schuetze T."/>
            <person name="Sepcic K."/>
            <person name="Shelest E."/>
            <person name="Sherlock G."/>
            <person name="Sophianopoulou V."/>
            <person name="Squina F.M."/>
            <person name="Sun H."/>
            <person name="Susca A."/>
            <person name="Todd R.B."/>
            <person name="Tsang A."/>
            <person name="Unkles S.E."/>
            <person name="van de Wiele N."/>
            <person name="van Rossen-Uffink D."/>
            <person name="Oliveira J.V."/>
            <person name="Vesth T.C."/>
            <person name="Visser J."/>
            <person name="Yu J.-H."/>
            <person name="Zhou M."/>
            <person name="Andersen M.R."/>
            <person name="Archer D.B."/>
            <person name="Baker S.E."/>
            <person name="Benoit I."/>
            <person name="Brakhage A.A."/>
            <person name="Braus G.H."/>
            <person name="Fischer R."/>
            <person name="Frisvad J.C."/>
            <person name="Goldman G.H."/>
            <person name="Houbraken J."/>
            <person name="Oakley B."/>
            <person name="Pocsi I."/>
            <person name="Scazzocchio C."/>
            <person name="Seiboth B."/>
            <person name="vanKuyk P.A."/>
            <person name="Wortman J."/>
            <person name="Dyer P.S."/>
            <person name="Grigoriev I.V."/>
        </authorList>
    </citation>
    <scope>NUCLEOTIDE SEQUENCE [LARGE SCALE GENOMIC DNA]</scope>
    <source>
        <strain evidence="3">CBS 516.65</strain>
    </source>
</reference>
<dbReference type="EMBL" id="KV878899">
    <property type="protein sequence ID" value="OJJ83325.1"/>
    <property type="molecule type" value="Genomic_DNA"/>
</dbReference>
<dbReference type="Proteomes" id="UP000184300">
    <property type="component" value="Unassembled WGS sequence"/>
</dbReference>
<accession>A0A1L9VHI9</accession>